<dbReference type="AlphaFoldDB" id="A0A142C1M8"/>
<evidence type="ECO:0000313" key="2">
    <source>
        <dbReference type="EMBL" id="AMP44729.1"/>
    </source>
</evidence>
<feature type="chain" id="PRO_5007493561" evidence="1">
    <location>
        <begin position="25"/>
        <end position="84"/>
    </location>
</feature>
<sequence>MMKKLTILILVATALLSTHVMVGGDGEKPLMGRNAANRLLAIGIGKRCKTEDYLCQRDEDCCSGLDCRCTVNANCSPPYIKCKP</sequence>
<evidence type="ECO:0000256" key="1">
    <source>
        <dbReference type="SAM" id="SignalP"/>
    </source>
</evidence>
<organism evidence="2">
    <name type="scientific">Conus betulinus</name>
    <name type="common">Beech cone</name>
    <dbReference type="NCBI Taxonomy" id="89764"/>
    <lineage>
        <taxon>Eukaryota</taxon>
        <taxon>Metazoa</taxon>
        <taxon>Spiralia</taxon>
        <taxon>Lophotrochozoa</taxon>
        <taxon>Mollusca</taxon>
        <taxon>Gastropoda</taxon>
        <taxon>Caenogastropoda</taxon>
        <taxon>Neogastropoda</taxon>
        <taxon>Conoidea</taxon>
        <taxon>Conidae</taxon>
        <taxon>Conus</taxon>
        <taxon>Dendroconus</taxon>
    </lineage>
</organism>
<reference evidence="2" key="1">
    <citation type="submission" date="2015-12" db="EMBL/GenBank/DDBJ databases">
        <title>High throughput identification of novel conotoxins from the Chinese tubular cone snail Conus betulinus by multitranscriptome sequencing.</title>
        <authorList>
            <person name="Ruan Z."/>
            <person name="Peng C."/>
            <person name="Shi Q."/>
            <person name="Yao G."/>
            <person name="Gao B.-M."/>
        </authorList>
    </citation>
    <scope>NUCLEOTIDE SEQUENCE</scope>
</reference>
<protein>
    <submittedName>
        <fullName evidence="2">Conotoxin</fullName>
    </submittedName>
</protein>
<feature type="signal peptide" evidence="1">
    <location>
        <begin position="1"/>
        <end position="24"/>
    </location>
</feature>
<name>A0A142C1M8_CONBE</name>
<accession>A0A142C1M8</accession>
<dbReference type="EMBL" id="KU563981">
    <property type="protein sequence ID" value="AMP44729.1"/>
    <property type="molecule type" value="mRNA"/>
</dbReference>
<proteinExistence type="evidence at transcript level"/>
<keyword evidence="1" id="KW-0732">Signal</keyword>